<proteinExistence type="predicted"/>
<evidence type="ECO:0000256" key="1">
    <source>
        <dbReference type="SAM" id="MobiDB-lite"/>
    </source>
</evidence>
<evidence type="ECO:0008006" key="3">
    <source>
        <dbReference type="Google" id="ProtNLM"/>
    </source>
</evidence>
<dbReference type="AlphaFoldDB" id="A0A3B0R7B6"/>
<accession>A0A3B0R7B6</accession>
<name>A0A3B0R7B6_9ZZZZ</name>
<feature type="region of interest" description="Disordered" evidence="1">
    <location>
        <begin position="16"/>
        <end position="39"/>
    </location>
</feature>
<protein>
    <recommendedName>
        <fullName evidence="3">Bacterial spore germination immunoglobulin-like domain-containing protein</fullName>
    </recommendedName>
</protein>
<reference evidence="2" key="1">
    <citation type="submission" date="2018-06" db="EMBL/GenBank/DDBJ databases">
        <authorList>
            <person name="Zhirakovskaya E."/>
        </authorList>
    </citation>
    <scope>NUCLEOTIDE SEQUENCE</scope>
</reference>
<organism evidence="2">
    <name type="scientific">hydrothermal vent metagenome</name>
    <dbReference type="NCBI Taxonomy" id="652676"/>
    <lineage>
        <taxon>unclassified sequences</taxon>
        <taxon>metagenomes</taxon>
        <taxon>ecological metagenomes</taxon>
    </lineage>
</organism>
<evidence type="ECO:0000313" key="2">
    <source>
        <dbReference type="EMBL" id="VAV89090.1"/>
    </source>
</evidence>
<dbReference type="EMBL" id="UOEI01000006">
    <property type="protein sequence ID" value="VAV89090.1"/>
    <property type="molecule type" value="Genomic_DNA"/>
</dbReference>
<sequence length="291" mass="29825">MTGPIVIMFALVACSPSSSTPTTIPPPPSSTTEPATTTTQGEADLDVCVQGDLAFGSEGLIAAVGEDVGDATQIARIRWDGAGTCERITIAFSNDNGAPATTLGPTAVSVLEFAGVVRVTLPDETLATAVADTLFEGNLIERAYVVRNLSDGLTIDLRSSEGVSIQARAFTTTSPSTLVIDVIRGRDGSQSVGAAQSQAAVVVTPVPGPNLYPLTVEGYATPGLRSVHLTLGVQDNDALDLAVALDGYTDAWQGFRVDLPDGPSGHATLFVGTVDANGRPLDGASVSLDMP</sequence>
<feature type="compositionally biased region" description="Low complexity" evidence="1">
    <location>
        <begin position="30"/>
        <end position="39"/>
    </location>
</feature>
<gene>
    <name evidence="2" type="ORF">MNBD_ACTINO01-623</name>
</gene>